<evidence type="ECO:0000313" key="1">
    <source>
        <dbReference type="EMBL" id="MBL7560950.1"/>
    </source>
</evidence>
<protein>
    <submittedName>
        <fullName evidence="1">SsrA-binding protein</fullName>
    </submittedName>
</protein>
<dbReference type="EMBL" id="JAEMEF010000015">
    <property type="protein sequence ID" value="MBL7560950.1"/>
    <property type="molecule type" value="Genomic_DNA"/>
</dbReference>
<evidence type="ECO:0000313" key="2">
    <source>
        <dbReference type="Proteomes" id="UP000605013"/>
    </source>
</evidence>
<comment type="caution">
    <text evidence="1">The sequence shown here is derived from an EMBL/GenBank/DDBJ whole genome shotgun (WGS) entry which is preliminary data.</text>
</comment>
<keyword evidence="2" id="KW-1185">Reference proteome</keyword>
<dbReference type="Proteomes" id="UP000605013">
    <property type="component" value="Unassembled WGS sequence"/>
</dbReference>
<organism evidence="1 2">
    <name type="scientific">Olleya sediminilitoris</name>
    <dbReference type="NCBI Taxonomy" id="2795739"/>
    <lineage>
        <taxon>Bacteria</taxon>
        <taxon>Pseudomonadati</taxon>
        <taxon>Bacteroidota</taxon>
        <taxon>Flavobacteriia</taxon>
        <taxon>Flavobacteriales</taxon>
        <taxon>Flavobacteriaceae</taxon>
    </lineage>
</organism>
<accession>A0ABS1WPC1</accession>
<gene>
    <name evidence="1" type="ORF">JAO71_14170</name>
</gene>
<reference evidence="1 2" key="1">
    <citation type="submission" date="2020-12" db="EMBL/GenBank/DDBJ databases">
        <title>Olleya sediminilitoris sp. nov., isolated from a tidal flat.</title>
        <authorList>
            <person name="Park S."/>
            <person name="Yoon J.-H."/>
        </authorList>
    </citation>
    <scope>NUCLEOTIDE SEQUENCE [LARGE SCALE GENOMIC DNA]</scope>
    <source>
        <strain evidence="1 2">YSTF-M6</strain>
    </source>
</reference>
<dbReference type="RefSeq" id="WP_028607649.1">
    <property type="nucleotide sequence ID" value="NZ_JAEMEF010000015.1"/>
</dbReference>
<proteinExistence type="predicted"/>
<sequence>MKQSLFKFLAKLNKLVLPSYTKQKLDLSKATKIQMAIFGWKVFVTKNALN</sequence>
<name>A0ABS1WPC1_9FLAO</name>